<accession>A0AAD4BJE6</accession>
<dbReference type="InterPro" id="IPR011009">
    <property type="entry name" value="Kinase-like_dom_sf"/>
</dbReference>
<name>A0AAD4BJE6_BOLED</name>
<evidence type="ECO:0008006" key="3">
    <source>
        <dbReference type="Google" id="ProtNLM"/>
    </source>
</evidence>
<keyword evidence="2" id="KW-1185">Reference proteome</keyword>
<reference evidence="1" key="2">
    <citation type="journal article" date="2020" name="Nat. Commun.">
        <title>Large-scale genome sequencing of mycorrhizal fungi provides insights into the early evolution of symbiotic traits.</title>
        <authorList>
            <person name="Miyauchi S."/>
            <person name="Kiss E."/>
            <person name="Kuo A."/>
            <person name="Drula E."/>
            <person name="Kohler A."/>
            <person name="Sanchez-Garcia M."/>
            <person name="Morin E."/>
            <person name="Andreopoulos B."/>
            <person name="Barry K.W."/>
            <person name="Bonito G."/>
            <person name="Buee M."/>
            <person name="Carver A."/>
            <person name="Chen C."/>
            <person name="Cichocki N."/>
            <person name="Clum A."/>
            <person name="Culley D."/>
            <person name="Crous P.W."/>
            <person name="Fauchery L."/>
            <person name="Girlanda M."/>
            <person name="Hayes R.D."/>
            <person name="Keri Z."/>
            <person name="LaButti K."/>
            <person name="Lipzen A."/>
            <person name="Lombard V."/>
            <person name="Magnuson J."/>
            <person name="Maillard F."/>
            <person name="Murat C."/>
            <person name="Nolan M."/>
            <person name="Ohm R.A."/>
            <person name="Pangilinan J."/>
            <person name="Pereira M.F."/>
            <person name="Perotto S."/>
            <person name="Peter M."/>
            <person name="Pfister S."/>
            <person name="Riley R."/>
            <person name="Sitrit Y."/>
            <person name="Stielow J.B."/>
            <person name="Szollosi G."/>
            <person name="Zifcakova L."/>
            <person name="Stursova M."/>
            <person name="Spatafora J.W."/>
            <person name="Tedersoo L."/>
            <person name="Vaario L.M."/>
            <person name="Yamada A."/>
            <person name="Yan M."/>
            <person name="Wang P."/>
            <person name="Xu J."/>
            <person name="Bruns T."/>
            <person name="Baldrian P."/>
            <person name="Vilgalys R."/>
            <person name="Dunand C."/>
            <person name="Henrissat B."/>
            <person name="Grigoriev I.V."/>
            <person name="Hibbett D."/>
            <person name="Nagy L.G."/>
            <person name="Martin F.M."/>
        </authorList>
    </citation>
    <scope>NUCLEOTIDE SEQUENCE</scope>
    <source>
        <strain evidence="1">BED1</strain>
    </source>
</reference>
<evidence type="ECO:0000313" key="1">
    <source>
        <dbReference type="EMBL" id="KAF8431707.1"/>
    </source>
</evidence>
<evidence type="ECO:0000313" key="2">
    <source>
        <dbReference type="Proteomes" id="UP001194468"/>
    </source>
</evidence>
<proteinExistence type="predicted"/>
<dbReference type="EMBL" id="WHUW01000047">
    <property type="protein sequence ID" value="KAF8431707.1"/>
    <property type="molecule type" value="Genomic_DNA"/>
</dbReference>
<dbReference type="SUPFAM" id="SSF56112">
    <property type="entry name" value="Protein kinase-like (PK-like)"/>
    <property type="match status" value="1"/>
</dbReference>
<organism evidence="1 2">
    <name type="scientific">Boletus edulis BED1</name>
    <dbReference type="NCBI Taxonomy" id="1328754"/>
    <lineage>
        <taxon>Eukaryota</taxon>
        <taxon>Fungi</taxon>
        <taxon>Dikarya</taxon>
        <taxon>Basidiomycota</taxon>
        <taxon>Agaricomycotina</taxon>
        <taxon>Agaricomycetes</taxon>
        <taxon>Agaricomycetidae</taxon>
        <taxon>Boletales</taxon>
        <taxon>Boletineae</taxon>
        <taxon>Boletaceae</taxon>
        <taxon>Boletoideae</taxon>
        <taxon>Boletus</taxon>
    </lineage>
</organism>
<comment type="caution">
    <text evidence="1">The sequence shown here is derived from an EMBL/GenBank/DDBJ whole genome shotgun (WGS) entry which is preliminary data.</text>
</comment>
<sequence>MRPATSSRLTFMERETVTMSSFFIEHHTDQPEFNLLEEQDHQRMIEYAGSDALENKLTATSTSEYMAYPDFIYNGRPAGCMGPPITIYEKVFADITDDLAHLENLPDSNQDILDEIGDFANQSLETYSSTFERESTLYHLIENLLGVEMIRNEDYSTFTDVKRHAVAKERDAIYLHVECKNELGMGGMERGALTMLRYIANPKYAPIRNTTCCPCIHVSIAGPYISFGGSILTDIYNFQPFTDYLFPGSYSYMASKTNHIAKVFGVFRSALNKLRDKYKGLEYYGPMRKNRSRLFPQPAYLGDPNIQTLAFETRFLPHGCYYSPIRRALFLAKFGGQQVMVKFSERYSPDAHHAVAKAGLAPKLLFHTRLRGGVHMAIMEYIDGSDANREFSRELPDDVIKQVEAAITILHDMNLVHGGVRRSNILIKKEQASAAATDVDPARHAYRAYLVDFDRVSLASVDRYTPFLNMVIYWPPGVRPGGLMEKEHDEVLLQRILRSGSEF</sequence>
<protein>
    <recommendedName>
        <fullName evidence="3">Protein kinase domain-containing protein</fullName>
    </recommendedName>
</protein>
<dbReference type="AlphaFoldDB" id="A0AAD4BJE6"/>
<reference evidence="1" key="1">
    <citation type="submission" date="2019-10" db="EMBL/GenBank/DDBJ databases">
        <authorList>
            <consortium name="DOE Joint Genome Institute"/>
            <person name="Kuo A."/>
            <person name="Miyauchi S."/>
            <person name="Kiss E."/>
            <person name="Drula E."/>
            <person name="Kohler A."/>
            <person name="Sanchez-Garcia M."/>
            <person name="Andreopoulos B."/>
            <person name="Barry K.W."/>
            <person name="Bonito G."/>
            <person name="Buee M."/>
            <person name="Carver A."/>
            <person name="Chen C."/>
            <person name="Cichocki N."/>
            <person name="Clum A."/>
            <person name="Culley D."/>
            <person name="Crous P.W."/>
            <person name="Fauchery L."/>
            <person name="Girlanda M."/>
            <person name="Hayes R."/>
            <person name="Keri Z."/>
            <person name="LaButti K."/>
            <person name="Lipzen A."/>
            <person name="Lombard V."/>
            <person name="Magnuson J."/>
            <person name="Maillard F."/>
            <person name="Morin E."/>
            <person name="Murat C."/>
            <person name="Nolan M."/>
            <person name="Ohm R."/>
            <person name="Pangilinan J."/>
            <person name="Pereira M."/>
            <person name="Perotto S."/>
            <person name="Peter M."/>
            <person name="Riley R."/>
            <person name="Sitrit Y."/>
            <person name="Stielow B."/>
            <person name="Szollosi G."/>
            <person name="Zifcakova L."/>
            <person name="Stursova M."/>
            <person name="Spatafora J.W."/>
            <person name="Tedersoo L."/>
            <person name="Vaario L.-M."/>
            <person name="Yamada A."/>
            <person name="Yan M."/>
            <person name="Wang P."/>
            <person name="Xu J."/>
            <person name="Bruns T."/>
            <person name="Baldrian P."/>
            <person name="Vilgalys R."/>
            <person name="Henrissat B."/>
            <person name="Grigoriev I.V."/>
            <person name="Hibbett D."/>
            <person name="Nagy L.G."/>
            <person name="Martin F.M."/>
        </authorList>
    </citation>
    <scope>NUCLEOTIDE SEQUENCE</scope>
    <source>
        <strain evidence="1">BED1</strain>
    </source>
</reference>
<dbReference type="Proteomes" id="UP001194468">
    <property type="component" value="Unassembled WGS sequence"/>
</dbReference>
<gene>
    <name evidence="1" type="ORF">L210DRAFT_3487545</name>
</gene>